<sequence>MEAGDQQLVHTPFVPAGYWSPCAPLILLSNRSVGPVIQLPQYLPNSLIKQIKNSALEEIEDIKSEITMLSEKLPGFDSPRLQRRLSRYLGSQTSLGSLSEEVTMKQIDILTLKKYMVITVVIEPFRRFQIEDVRSDKLGHGMDLLLNQQREILNIESSTMMYSNTEALLSR</sequence>
<accession>A0A183MJA8</accession>
<dbReference type="Proteomes" id="UP000277204">
    <property type="component" value="Unassembled WGS sequence"/>
</dbReference>
<evidence type="ECO:0000313" key="1">
    <source>
        <dbReference type="EMBL" id="VDP20070.1"/>
    </source>
</evidence>
<dbReference type="AlphaFoldDB" id="A0A183MJA8"/>
<proteinExistence type="predicted"/>
<protein>
    <submittedName>
        <fullName evidence="1">Uncharacterized protein</fullName>
    </submittedName>
</protein>
<gene>
    <name evidence="1" type="ORF">SMRZ_LOCUS16133</name>
</gene>
<name>A0A183MJA8_9TREM</name>
<evidence type="ECO:0000313" key="2">
    <source>
        <dbReference type="Proteomes" id="UP000277204"/>
    </source>
</evidence>
<keyword evidence="2" id="KW-1185">Reference proteome</keyword>
<reference evidence="1 2" key="1">
    <citation type="submission" date="2018-11" db="EMBL/GenBank/DDBJ databases">
        <authorList>
            <consortium name="Pathogen Informatics"/>
        </authorList>
    </citation>
    <scope>NUCLEOTIDE SEQUENCE [LARGE SCALE GENOMIC DNA]</scope>
    <source>
        <strain evidence="1 2">Zambia</strain>
    </source>
</reference>
<dbReference type="EMBL" id="UZAI01017069">
    <property type="protein sequence ID" value="VDP20070.1"/>
    <property type="molecule type" value="Genomic_DNA"/>
</dbReference>
<organism evidence="1 2">
    <name type="scientific">Schistosoma margrebowiei</name>
    <dbReference type="NCBI Taxonomy" id="48269"/>
    <lineage>
        <taxon>Eukaryota</taxon>
        <taxon>Metazoa</taxon>
        <taxon>Spiralia</taxon>
        <taxon>Lophotrochozoa</taxon>
        <taxon>Platyhelminthes</taxon>
        <taxon>Trematoda</taxon>
        <taxon>Digenea</taxon>
        <taxon>Strigeidida</taxon>
        <taxon>Schistosomatoidea</taxon>
        <taxon>Schistosomatidae</taxon>
        <taxon>Schistosoma</taxon>
    </lineage>
</organism>
<dbReference type="STRING" id="48269.A0A183MJA8"/>